<dbReference type="Proteomes" id="UP000823749">
    <property type="component" value="Chromosome 2"/>
</dbReference>
<sequence>MEKNKELVKQMEELKFEAVKKQEENAARIAELENQGAVMNKEKAKLINKIDEVRKKREEEVKNISQKIHSKELDELSKAYLEMKKIRRDYGAQIVLKDEKIKMLEEEVSKQQMAAPIGSELQVATPVGSESQMAAPVGSELQMAALTPPQNIDCEEDCVVDEIAPEKDVQVQKLIKEIKENYPNAEVLENAVHRMNKAFMQSPNSYIKRLKKRTRRKTTQTAEYHYTLLTKQPRKAAELNVQTFQDYKAPIAKQQTINVEHEEHSNDQEKEKDVIDFIPEQYRDMIRTILEDGSSIRVWAAEDLDCFVFDDDFRVLVLDEGLTTGANQIAIDINTFMVEGTVRITNKVRIVTNTPQQHPEYVDCGVIVCYLMNRISRNKEIDPKLSREQCTRFRAKMAVKLLTDRPRSWSPEDNENAICKFVPSLYGPAQKRNLSGRSFCSLEVCTYPGLESESKSPAHAAEEMFGVLFLLNLGGPDTLNDVQPFWFNLFADLAIALRNALESKETPVHVYVAMRYWHPFTEEAIQQASLNSILRGIGLQSLLCSHIILNSRSPLLEQAFESFKTSSGEILFIDDEDDDDDDEDDNEEEDNDDDDENDDNEDDEDEDKDEDDGDEDEDDGDEDKGTNDMHYQQVITNGHKSPLPSPLANL</sequence>
<name>A0AAV6LAQ3_9ERIC</name>
<reference evidence="3" key="1">
    <citation type="submission" date="2020-08" db="EMBL/GenBank/DDBJ databases">
        <title>Plant Genome Project.</title>
        <authorList>
            <person name="Zhang R.-G."/>
        </authorList>
    </citation>
    <scope>NUCLEOTIDE SEQUENCE</scope>
    <source>
        <strain evidence="3">WSP0</strain>
        <tissue evidence="3">Leaf</tissue>
    </source>
</reference>
<accession>A0AAV6LAQ3</accession>
<dbReference type="InterPro" id="IPR001015">
    <property type="entry name" value="Ferrochelatase"/>
</dbReference>
<feature type="coiled-coil region" evidence="1">
    <location>
        <begin position="4"/>
        <end position="63"/>
    </location>
</feature>
<proteinExistence type="predicted"/>
<organism evidence="3 4">
    <name type="scientific">Rhododendron griersonianum</name>
    <dbReference type="NCBI Taxonomy" id="479676"/>
    <lineage>
        <taxon>Eukaryota</taxon>
        <taxon>Viridiplantae</taxon>
        <taxon>Streptophyta</taxon>
        <taxon>Embryophyta</taxon>
        <taxon>Tracheophyta</taxon>
        <taxon>Spermatophyta</taxon>
        <taxon>Magnoliopsida</taxon>
        <taxon>eudicotyledons</taxon>
        <taxon>Gunneridae</taxon>
        <taxon>Pentapetalae</taxon>
        <taxon>asterids</taxon>
        <taxon>Ericales</taxon>
        <taxon>Ericaceae</taxon>
        <taxon>Ericoideae</taxon>
        <taxon>Rhodoreae</taxon>
        <taxon>Rhododendron</taxon>
    </lineage>
</organism>
<dbReference type="InterPro" id="IPR016024">
    <property type="entry name" value="ARM-type_fold"/>
</dbReference>
<evidence type="ECO:0000256" key="1">
    <source>
        <dbReference type="SAM" id="Coils"/>
    </source>
</evidence>
<keyword evidence="4" id="KW-1185">Reference proteome</keyword>
<feature type="compositionally biased region" description="Acidic residues" evidence="2">
    <location>
        <begin position="572"/>
        <end position="622"/>
    </location>
</feature>
<keyword evidence="1" id="KW-0175">Coiled coil</keyword>
<dbReference type="AlphaFoldDB" id="A0AAV6LAQ3"/>
<dbReference type="SUPFAM" id="SSF48371">
    <property type="entry name" value="ARM repeat"/>
    <property type="match status" value="1"/>
</dbReference>
<gene>
    <name evidence="3" type="ORF">RHGRI_004442</name>
</gene>
<dbReference type="PANTHER" id="PTHR11108">
    <property type="entry name" value="FERROCHELATASE"/>
    <property type="match status" value="1"/>
</dbReference>
<evidence type="ECO:0000313" key="3">
    <source>
        <dbReference type="EMBL" id="KAG5561408.1"/>
    </source>
</evidence>
<dbReference type="SUPFAM" id="SSF53800">
    <property type="entry name" value="Chelatase"/>
    <property type="match status" value="1"/>
</dbReference>
<feature type="region of interest" description="Disordered" evidence="2">
    <location>
        <begin position="570"/>
        <end position="650"/>
    </location>
</feature>
<feature type="compositionally biased region" description="Polar residues" evidence="2">
    <location>
        <begin position="629"/>
        <end position="639"/>
    </location>
</feature>
<dbReference type="Gene3D" id="3.40.50.1400">
    <property type="match status" value="1"/>
</dbReference>
<protein>
    <recommendedName>
        <fullName evidence="5">Ubiquitin-like protease family profile domain-containing protein</fullName>
    </recommendedName>
</protein>
<dbReference type="PANTHER" id="PTHR11108:SF4">
    <property type="entry name" value="FERROCHELATASE-1, CHLOROPLASTIC_MITOCHONDRIAL"/>
    <property type="match status" value="1"/>
</dbReference>
<evidence type="ECO:0000313" key="4">
    <source>
        <dbReference type="Proteomes" id="UP000823749"/>
    </source>
</evidence>
<comment type="caution">
    <text evidence="3">The sequence shown here is derived from an EMBL/GenBank/DDBJ whole genome shotgun (WGS) entry which is preliminary data.</text>
</comment>
<dbReference type="Gene3D" id="3.40.395.10">
    <property type="entry name" value="Adenoviral Proteinase, Chain A"/>
    <property type="match status" value="1"/>
</dbReference>
<dbReference type="EMBL" id="JACTNZ010000002">
    <property type="protein sequence ID" value="KAG5561408.1"/>
    <property type="molecule type" value="Genomic_DNA"/>
</dbReference>
<evidence type="ECO:0000256" key="2">
    <source>
        <dbReference type="SAM" id="MobiDB-lite"/>
    </source>
</evidence>
<dbReference type="GO" id="GO:0005739">
    <property type="term" value="C:mitochondrion"/>
    <property type="evidence" value="ECO:0007669"/>
    <property type="project" value="TreeGrafter"/>
</dbReference>
<evidence type="ECO:0008006" key="5">
    <source>
        <dbReference type="Google" id="ProtNLM"/>
    </source>
</evidence>
<dbReference type="GO" id="GO:0004325">
    <property type="term" value="F:ferrochelatase activity"/>
    <property type="evidence" value="ECO:0007669"/>
    <property type="project" value="InterPro"/>
</dbReference>
<dbReference type="GO" id="GO:0006783">
    <property type="term" value="P:heme biosynthetic process"/>
    <property type="evidence" value="ECO:0007669"/>
    <property type="project" value="InterPro"/>
</dbReference>